<dbReference type="InParanoid" id="K1R433"/>
<accession>K1R433</accession>
<sequence>MGIGAILFPHLLWGILSRNPSKQILFPAPKDCQDYLWEGYRKNGLYTIYPQKGGRLTSSVTSKLMEEVGRLYKDVRMAQRTFLETGWIINMVLETYLKSSGMILCTRVPENGSANFHETFRS</sequence>
<protein>
    <submittedName>
        <fullName evidence="1">Uncharacterized protein</fullName>
    </submittedName>
</protein>
<organism evidence="1">
    <name type="scientific">Magallana gigas</name>
    <name type="common">Pacific oyster</name>
    <name type="synonym">Crassostrea gigas</name>
    <dbReference type="NCBI Taxonomy" id="29159"/>
    <lineage>
        <taxon>Eukaryota</taxon>
        <taxon>Metazoa</taxon>
        <taxon>Spiralia</taxon>
        <taxon>Lophotrochozoa</taxon>
        <taxon>Mollusca</taxon>
        <taxon>Bivalvia</taxon>
        <taxon>Autobranchia</taxon>
        <taxon>Pteriomorphia</taxon>
        <taxon>Ostreida</taxon>
        <taxon>Ostreoidea</taxon>
        <taxon>Ostreidae</taxon>
        <taxon>Magallana</taxon>
    </lineage>
</organism>
<dbReference type="EMBL" id="JH816433">
    <property type="protein sequence ID" value="EKC38259.1"/>
    <property type="molecule type" value="Genomic_DNA"/>
</dbReference>
<dbReference type="HOGENOM" id="CLU_2028928_0_0_1"/>
<evidence type="ECO:0000313" key="1">
    <source>
        <dbReference type="EMBL" id="EKC38259.1"/>
    </source>
</evidence>
<gene>
    <name evidence="1" type="ORF">CGI_10012250</name>
</gene>
<proteinExistence type="predicted"/>
<reference evidence="1" key="1">
    <citation type="journal article" date="2012" name="Nature">
        <title>The oyster genome reveals stress adaptation and complexity of shell formation.</title>
        <authorList>
            <person name="Zhang G."/>
            <person name="Fang X."/>
            <person name="Guo X."/>
            <person name="Li L."/>
            <person name="Luo R."/>
            <person name="Xu F."/>
            <person name="Yang P."/>
            <person name="Zhang L."/>
            <person name="Wang X."/>
            <person name="Qi H."/>
            <person name="Xiong Z."/>
            <person name="Que H."/>
            <person name="Xie Y."/>
            <person name="Holland P.W."/>
            <person name="Paps J."/>
            <person name="Zhu Y."/>
            <person name="Wu F."/>
            <person name="Chen Y."/>
            <person name="Wang J."/>
            <person name="Peng C."/>
            <person name="Meng J."/>
            <person name="Yang L."/>
            <person name="Liu J."/>
            <person name="Wen B."/>
            <person name="Zhang N."/>
            <person name="Huang Z."/>
            <person name="Zhu Q."/>
            <person name="Feng Y."/>
            <person name="Mount A."/>
            <person name="Hedgecock D."/>
            <person name="Xu Z."/>
            <person name="Liu Y."/>
            <person name="Domazet-Loso T."/>
            <person name="Du Y."/>
            <person name="Sun X."/>
            <person name="Zhang S."/>
            <person name="Liu B."/>
            <person name="Cheng P."/>
            <person name="Jiang X."/>
            <person name="Li J."/>
            <person name="Fan D."/>
            <person name="Wang W."/>
            <person name="Fu W."/>
            <person name="Wang T."/>
            <person name="Wang B."/>
            <person name="Zhang J."/>
            <person name="Peng Z."/>
            <person name="Li Y."/>
            <person name="Li N."/>
            <person name="Wang J."/>
            <person name="Chen M."/>
            <person name="He Y."/>
            <person name="Tan F."/>
            <person name="Song X."/>
            <person name="Zheng Q."/>
            <person name="Huang R."/>
            <person name="Yang H."/>
            <person name="Du X."/>
            <person name="Chen L."/>
            <person name="Yang M."/>
            <person name="Gaffney P.M."/>
            <person name="Wang S."/>
            <person name="Luo L."/>
            <person name="She Z."/>
            <person name="Ming Y."/>
            <person name="Huang W."/>
            <person name="Zhang S."/>
            <person name="Huang B."/>
            <person name="Zhang Y."/>
            <person name="Qu T."/>
            <person name="Ni P."/>
            <person name="Miao G."/>
            <person name="Wang J."/>
            <person name="Wang Q."/>
            <person name="Steinberg C.E."/>
            <person name="Wang H."/>
            <person name="Li N."/>
            <person name="Qian L."/>
            <person name="Zhang G."/>
            <person name="Li Y."/>
            <person name="Yang H."/>
            <person name="Liu X."/>
            <person name="Wang J."/>
            <person name="Yin Y."/>
            <person name="Wang J."/>
        </authorList>
    </citation>
    <scope>NUCLEOTIDE SEQUENCE [LARGE SCALE GENOMIC DNA]</scope>
    <source>
        <strain evidence="1">05x7-T-G4-1.051#20</strain>
    </source>
</reference>
<name>K1R433_MAGGI</name>
<dbReference type="AlphaFoldDB" id="K1R433"/>